<dbReference type="PANTHER" id="PTHR46797">
    <property type="entry name" value="HTH-TYPE TRANSCRIPTIONAL REGULATOR"/>
    <property type="match status" value="1"/>
</dbReference>
<sequence length="183" mass="19691">MELVKVVGDNLKAARSQHGLSLSEVARRAGIGKGTLSELEAGRRNPTLETLYALAGVLDVPLGWLLIAETTDIDRPVVVSRAGAADLSGQTVDVELMDRVEEGGQRLEIYRLHVRAGSRYVSGAHRPRVIEQILVHSGTLVVGPGSEPRTLGAGDYIRFEGTGEHVYQAPEGDVVATLVMRYP</sequence>
<dbReference type="InterPro" id="IPR011051">
    <property type="entry name" value="RmlC_Cupin_sf"/>
</dbReference>
<accession>A0ABW2LNZ9</accession>
<gene>
    <name evidence="3" type="ORF">ACFQRI_18095</name>
</gene>
<dbReference type="Pfam" id="PF01381">
    <property type="entry name" value="HTH_3"/>
    <property type="match status" value="1"/>
</dbReference>
<name>A0ABW2LNZ9_9PSEU</name>
<evidence type="ECO:0000313" key="3">
    <source>
        <dbReference type="EMBL" id="MFC7343315.1"/>
    </source>
</evidence>
<evidence type="ECO:0000259" key="2">
    <source>
        <dbReference type="PROSITE" id="PS50943"/>
    </source>
</evidence>
<dbReference type="SUPFAM" id="SSF51182">
    <property type="entry name" value="RmlC-like cupins"/>
    <property type="match status" value="1"/>
</dbReference>
<dbReference type="EMBL" id="JBHTCJ010000009">
    <property type="protein sequence ID" value="MFC7343315.1"/>
    <property type="molecule type" value="Genomic_DNA"/>
</dbReference>
<comment type="caution">
    <text evidence="3">The sequence shown here is derived from an EMBL/GenBank/DDBJ whole genome shotgun (WGS) entry which is preliminary data.</text>
</comment>
<dbReference type="Proteomes" id="UP001596504">
    <property type="component" value="Unassembled WGS sequence"/>
</dbReference>
<dbReference type="InterPro" id="IPR014710">
    <property type="entry name" value="RmlC-like_jellyroll"/>
</dbReference>
<evidence type="ECO:0000313" key="4">
    <source>
        <dbReference type="Proteomes" id="UP001596504"/>
    </source>
</evidence>
<organism evidence="3 4">
    <name type="scientific">Saccharopolyspora griseoalba</name>
    <dbReference type="NCBI Taxonomy" id="1431848"/>
    <lineage>
        <taxon>Bacteria</taxon>
        <taxon>Bacillati</taxon>
        <taxon>Actinomycetota</taxon>
        <taxon>Actinomycetes</taxon>
        <taxon>Pseudonocardiales</taxon>
        <taxon>Pseudonocardiaceae</taxon>
        <taxon>Saccharopolyspora</taxon>
    </lineage>
</organism>
<dbReference type="PANTHER" id="PTHR46797:SF1">
    <property type="entry name" value="METHYLPHOSPHONATE SYNTHASE"/>
    <property type="match status" value="1"/>
</dbReference>
<dbReference type="Gene3D" id="1.10.260.40">
    <property type="entry name" value="lambda repressor-like DNA-binding domains"/>
    <property type="match status" value="1"/>
</dbReference>
<evidence type="ECO:0000256" key="1">
    <source>
        <dbReference type="ARBA" id="ARBA00023125"/>
    </source>
</evidence>
<dbReference type="RefSeq" id="WP_380670083.1">
    <property type="nucleotide sequence ID" value="NZ_JBHTCJ010000009.1"/>
</dbReference>
<feature type="domain" description="HTH cro/C1-type" evidence="2">
    <location>
        <begin position="11"/>
        <end position="65"/>
    </location>
</feature>
<dbReference type="InterPro" id="IPR001387">
    <property type="entry name" value="Cro/C1-type_HTH"/>
</dbReference>
<dbReference type="InterPro" id="IPR010982">
    <property type="entry name" value="Lambda_DNA-bd_dom_sf"/>
</dbReference>
<dbReference type="InterPro" id="IPR050807">
    <property type="entry name" value="TransReg_Diox_bact_type"/>
</dbReference>
<dbReference type="Gene3D" id="2.60.120.10">
    <property type="entry name" value="Jelly Rolls"/>
    <property type="match status" value="1"/>
</dbReference>
<proteinExistence type="predicted"/>
<keyword evidence="4" id="KW-1185">Reference proteome</keyword>
<dbReference type="PROSITE" id="PS50943">
    <property type="entry name" value="HTH_CROC1"/>
    <property type="match status" value="1"/>
</dbReference>
<dbReference type="SUPFAM" id="SSF47413">
    <property type="entry name" value="lambda repressor-like DNA-binding domains"/>
    <property type="match status" value="1"/>
</dbReference>
<reference evidence="4" key="1">
    <citation type="journal article" date="2019" name="Int. J. Syst. Evol. Microbiol.">
        <title>The Global Catalogue of Microorganisms (GCM) 10K type strain sequencing project: providing services to taxonomists for standard genome sequencing and annotation.</title>
        <authorList>
            <consortium name="The Broad Institute Genomics Platform"/>
            <consortium name="The Broad Institute Genome Sequencing Center for Infectious Disease"/>
            <person name="Wu L."/>
            <person name="Ma J."/>
        </authorList>
    </citation>
    <scope>NUCLEOTIDE SEQUENCE [LARGE SCALE GENOMIC DNA]</scope>
    <source>
        <strain evidence="4">WLHS5</strain>
    </source>
</reference>
<dbReference type="CDD" id="cd00093">
    <property type="entry name" value="HTH_XRE"/>
    <property type="match status" value="1"/>
</dbReference>
<protein>
    <submittedName>
        <fullName evidence="3">Helix-turn-helix domain-containing protein</fullName>
    </submittedName>
</protein>
<keyword evidence="1" id="KW-0238">DNA-binding</keyword>
<dbReference type="CDD" id="cd02209">
    <property type="entry name" value="cupin_XRE_C"/>
    <property type="match status" value="1"/>
</dbReference>
<dbReference type="SMART" id="SM00530">
    <property type="entry name" value="HTH_XRE"/>
    <property type="match status" value="1"/>
</dbReference>